<dbReference type="InterPro" id="IPR040449">
    <property type="entry name" value="Peptidase_S66_N"/>
</dbReference>
<protein>
    <submittedName>
        <fullName evidence="5">LD-carboxypeptidase</fullName>
    </submittedName>
</protein>
<dbReference type="InterPro" id="IPR027478">
    <property type="entry name" value="LdcA_N"/>
</dbReference>
<dbReference type="PIRSF" id="PIRSF028757">
    <property type="entry name" value="LD-carboxypeptidase"/>
    <property type="match status" value="1"/>
</dbReference>
<proteinExistence type="inferred from homology"/>
<evidence type="ECO:0000259" key="4">
    <source>
        <dbReference type="Pfam" id="PF17676"/>
    </source>
</evidence>
<dbReference type="InterPro" id="IPR027461">
    <property type="entry name" value="Carboxypeptidase_A_C_sf"/>
</dbReference>
<keyword evidence="2" id="KW-0378">Hydrolase</keyword>
<dbReference type="InterPro" id="IPR029062">
    <property type="entry name" value="Class_I_gatase-like"/>
</dbReference>
<evidence type="ECO:0000259" key="3">
    <source>
        <dbReference type="Pfam" id="PF02016"/>
    </source>
</evidence>
<evidence type="ECO:0000256" key="2">
    <source>
        <dbReference type="ARBA" id="ARBA00022801"/>
    </source>
</evidence>
<feature type="domain" description="LD-carboxypeptidase C-terminal" evidence="4">
    <location>
        <begin position="204"/>
        <end position="317"/>
    </location>
</feature>
<dbReference type="Gene3D" id="3.50.30.60">
    <property type="entry name" value="LD-carboxypeptidase A C-terminal domain-like"/>
    <property type="match status" value="1"/>
</dbReference>
<dbReference type="Gene3D" id="3.40.50.10740">
    <property type="entry name" value="Class I glutamine amidotransferase-like"/>
    <property type="match status" value="1"/>
</dbReference>
<dbReference type="CDD" id="cd07062">
    <property type="entry name" value="Peptidase_S66_mccF_like"/>
    <property type="match status" value="1"/>
</dbReference>
<dbReference type="SUPFAM" id="SSF141986">
    <property type="entry name" value="LD-carboxypeptidase A C-terminal domain-like"/>
    <property type="match status" value="1"/>
</dbReference>
<dbReference type="InterPro" id="IPR003507">
    <property type="entry name" value="S66_fam"/>
</dbReference>
<reference evidence="5 6" key="1">
    <citation type="submission" date="2023-06" db="EMBL/GenBank/DDBJ databases">
        <title>Five Gram-positive bacteria isolated from mangrove sediments in Shenzhen, Guangdong, China.</title>
        <authorList>
            <person name="Yu S."/>
            <person name="Zheng W."/>
            <person name="Huang Y."/>
        </authorList>
    </citation>
    <scope>NUCLEOTIDE SEQUENCE [LARGE SCALE GENOMIC DNA]</scope>
    <source>
        <strain evidence="5 6">SaN35-3</strain>
    </source>
</reference>
<sequence length="334" mass="37729">MLRPKVLEKGDQIGVITPSSPAPVMFEERYQRGLSQLRKMGFHIIEGTCTNKSQSYRSASIKERAEEMNQFIYNDEVKAIISTIGGYNSNSLLPYLDYNHLKAHPKIVMGYSDVTALLLAIYEKTGLTTFYGPAIVPSFGEFPEMFPKGREYFENVVMLKKNAPYSLEIPIEWTEEFLDWNTQEREKQMVENTGWKTLRQGKAKGTLIGGNLNTMSGFFGSEYFPNLNGAILFLEDSFKNMADQERSYSMLKISGVFDQIEGLIIGKHEHLNDQHAPFSHDELLLEIIGDVNVPILINVDIGHTFPSHVFPIGIKASMDAGKREIRFLENGVVG</sequence>
<feature type="domain" description="LD-carboxypeptidase N-terminal" evidence="3">
    <location>
        <begin position="13"/>
        <end position="132"/>
    </location>
</feature>
<dbReference type="PANTHER" id="PTHR30237">
    <property type="entry name" value="MURAMOYLTETRAPEPTIDE CARBOXYPEPTIDASE"/>
    <property type="match status" value="1"/>
</dbReference>
<organism evidence="5 6">
    <name type="scientific">Bacillus carboniphilus</name>
    <dbReference type="NCBI Taxonomy" id="86663"/>
    <lineage>
        <taxon>Bacteria</taxon>
        <taxon>Bacillati</taxon>
        <taxon>Bacillota</taxon>
        <taxon>Bacilli</taxon>
        <taxon>Bacillales</taxon>
        <taxon>Bacillaceae</taxon>
        <taxon>Bacillus</taxon>
    </lineage>
</organism>
<keyword evidence="6" id="KW-1185">Reference proteome</keyword>
<evidence type="ECO:0000256" key="1">
    <source>
        <dbReference type="ARBA" id="ARBA00010233"/>
    </source>
</evidence>
<dbReference type="Pfam" id="PF17676">
    <property type="entry name" value="Peptidase_S66C"/>
    <property type="match status" value="1"/>
</dbReference>
<comment type="similarity">
    <text evidence="1">Belongs to the peptidase S66 family.</text>
</comment>
<dbReference type="SUPFAM" id="SSF52317">
    <property type="entry name" value="Class I glutamine amidotransferase-like"/>
    <property type="match status" value="1"/>
</dbReference>
<evidence type="ECO:0000313" key="6">
    <source>
        <dbReference type="Proteomes" id="UP001197974"/>
    </source>
</evidence>
<name>A0ABY9JVY0_9BACI</name>
<dbReference type="Proteomes" id="UP001197974">
    <property type="component" value="Chromosome"/>
</dbReference>
<dbReference type="PANTHER" id="PTHR30237:SF5">
    <property type="entry name" value="CARBOXYPEPTIDASE VC_A0337-RELATED"/>
    <property type="match status" value="1"/>
</dbReference>
<dbReference type="Pfam" id="PF02016">
    <property type="entry name" value="Peptidase_S66"/>
    <property type="match status" value="1"/>
</dbReference>
<dbReference type="InterPro" id="IPR040921">
    <property type="entry name" value="Peptidase_S66C"/>
</dbReference>
<accession>A0ABY9JVY0</accession>
<dbReference type="EMBL" id="CP129013">
    <property type="protein sequence ID" value="WLR42570.1"/>
    <property type="molecule type" value="Genomic_DNA"/>
</dbReference>
<evidence type="ECO:0000313" key="5">
    <source>
        <dbReference type="EMBL" id="WLR42570.1"/>
    </source>
</evidence>
<dbReference type="RefSeq" id="WP_226542591.1">
    <property type="nucleotide sequence ID" value="NZ_CP129013.1"/>
</dbReference>
<gene>
    <name evidence="5" type="ORF">LC087_18095</name>
</gene>